<reference evidence="3 4" key="1">
    <citation type="submission" date="2020-01" db="EMBL/GenBank/DDBJ databases">
        <authorList>
            <person name="Mishra B."/>
        </authorList>
    </citation>
    <scope>NUCLEOTIDE SEQUENCE [LARGE SCALE GENOMIC DNA]</scope>
</reference>
<accession>A0A6D2KDW3</accession>
<evidence type="ECO:0000313" key="2">
    <source>
        <dbReference type="EMBL" id="CAA7018785.1"/>
    </source>
</evidence>
<dbReference type="Proteomes" id="UP000467841">
    <property type="component" value="Unassembled WGS sequence"/>
</dbReference>
<keyword evidence="4" id="KW-1185">Reference proteome</keyword>
<gene>
    <name evidence="3" type="ORF">MERR_LOCUS39866</name>
    <name evidence="2" type="ORF">MERR_LOCUS6020</name>
</gene>
<dbReference type="InterPro" id="IPR013103">
    <property type="entry name" value="RVT_2"/>
</dbReference>
<sequence length="458" mass="52260">MAAVTANDEPKNYGEAVKIKVWVDAMVKEIDALEINDTWEIVDLPPGKMAIGCNWIYKLKFNSDGTIERHKARLVSLGNRQTEDVDYDETFAHVVKMTTIRMFLKVAAAKQWVVHQMDVNNVFLHGDLEEEVYMRLPPGFKSAGSNKVCKLKKALYGLKQAPRCWFSKLTAALCGYGFKQSHSNSSLFMLTRGASRLYVLVYVDDLIIGDDDAEAVDRFKGYLGECFHMKDLGLLKYFLGIEVARSDKGFYLSQRKYVLDIINECGLLGGRTVTTPIEEHHQLLRRGDDYYEDPERYRRLIAYCDSDYAACPVTRRSLTGFAEMLGDSPINWKTKKQRVVSRSSTEAEYRSMADTTNELKWDRELLSCFGVQQTEPMRLYCDNQSALYIANNPVFHERTKNVETDCYYVRDEIQNGSLQTAKIHTSEQPADIFTKALGSSLFMYLSRKLGICDLHAPT</sequence>
<dbReference type="InterPro" id="IPR043502">
    <property type="entry name" value="DNA/RNA_pol_sf"/>
</dbReference>
<dbReference type="PANTHER" id="PTHR11439">
    <property type="entry name" value="GAG-POL-RELATED RETROTRANSPOSON"/>
    <property type="match status" value="1"/>
</dbReference>
<dbReference type="PANTHER" id="PTHR11439:SF470">
    <property type="entry name" value="CYSTEINE-RICH RLK (RECEPTOR-LIKE PROTEIN KINASE) 8"/>
    <property type="match status" value="1"/>
</dbReference>
<dbReference type="AlphaFoldDB" id="A0A6D2KDW3"/>
<dbReference type="CDD" id="cd09272">
    <property type="entry name" value="RNase_HI_RT_Ty1"/>
    <property type="match status" value="1"/>
</dbReference>
<dbReference type="Pfam" id="PF07727">
    <property type="entry name" value="RVT_2"/>
    <property type="match status" value="1"/>
</dbReference>
<dbReference type="EMBL" id="CACVBM020001505">
    <property type="protein sequence ID" value="CAA7052631.1"/>
    <property type="molecule type" value="Genomic_DNA"/>
</dbReference>
<name>A0A6D2KDW3_9BRAS</name>
<dbReference type="EMBL" id="CACVBM020000421">
    <property type="protein sequence ID" value="CAA7018785.1"/>
    <property type="molecule type" value="Genomic_DNA"/>
</dbReference>
<feature type="domain" description="Reverse transcriptase Ty1/copia-type" evidence="1">
    <location>
        <begin position="36"/>
        <end position="278"/>
    </location>
</feature>
<proteinExistence type="predicted"/>
<evidence type="ECO:0000313" key="4">
    <source>
        <dbReference type="Proteomes" id="UP000467841"/>
    </source>
</evidence>
<dbReference type="OrthoDB" id="1729511at2759"/>
<protein>
    <recommendedName>
        <fullName evidence="1">Reverse transcriptase Ty1/copia-type domain-containing protein</fullName>
    </recommendedName>
</protein>
<evidence type="ECO:0000259" key="1">
    <source>
        <dbReference type="Pfam" id="PF07727"/>
    </source>
</evidence>
<dbReference type="SUPFAM" id="SSF56672">
    <property type="entry name" value="DNA/RNA polymerases"/>
    <property type="match status" value="1"/>
</dbReference>
<evidence type="ECO:0000313" key="3">
    <source>
        <dbReference type="EMBL" id="CAA7052631.1"/>
    </source>
</evidence>
<organism evidence="3 4">
    <name type="scientific">Microthlaspi erraticum</name>
    <dbReference type="NCBI Taxonomy" id="1685480"/>
    <lineage>
        <taxon>Eukaryota</taxon>
        <taxon>Viridiplantae</taxon>
        <taxon>Streptophyta</taxon>
        <taxon>Embryophyta</taxon>
        <taxon>Tracheophyta</taxon>
        <taxon>Spermatophyta</taxon>
        <taxon>Magnoliopsida</taxon>
        <taxon>eudicotyledons</taxon>
        <taxon>Gunneridae</taxon>
        <taxon>Pentapetalae</taxon>
        <taxon>rosids</taxon>
        <taxon>malvids</taxon>
        <taxon>Brassicales</taxon>
        <taxon>Brassicaceae</taxon>
        <taxon>Coluteocarpeae</taxon>
        <taxon>Microthlaspi</taxon>
    </lineage>
</organism>